<dbReference type="PATRIC" id="fig|1872076.5.peg.2213"/>
<evidence type="ECO:0000256" key="5">
    <source>
        <dbReference type="ARBA" id="ARBA00022898"/>
    </source>
</evidence>
<dbReference type="EMBL" id="MAYW01000041">
    <property type="protein sequence ID" value="ODS33004.1"/>
    <property type="molecule type" value="Genomic_DNA"/>
</dbReference>
<dbReference type="Gene3D" id="3.40.640.10">
    <property type="entry name" value="Type I PLP-dependent aspartate aminotransferase-like (Major domain)"/>
    <property type="match status" value="1"/>
</dbReference>
<dbReference type="InterPro" id="IPR004838">
    <property type="entry name" value="NHTrfase_class1_PyrdxlP-BS"/>
</dbReference>
<keyword evidence="4 6" id="KW-0808">Transferase</keyword>
<evidence type="ECO:0000256" key="1">
    <source>
        <dbReference type="ARBA" id="ARBA00001933"/>
    </source>
</evidence>
<protein>
    <recommendedName>
        <fullName evidence="6">Aminotransferase</fullName>
        <ecNumber evidence="6">2.6.1.-</ecNumber>
    </recommendedName>
</protein>
<proteinExistence type="inferred from homology"/>
<keyword evidence="5" id="KW-0663">Pyridoxal phosphate</keyword>
<dbReference type="GO" id="GO:0030170">
    <property type="term" value="F:pyridoxal phosphate binding"/>
    <property type="evidence" value="ECO:0007669"/>
    <property type="project" value="InterPro"/>
</dbReference>
<evidence type="ECO:0000313" key="8">
    <source>
        <dbReference type="EMBL" id="ODS33004.1"/>
    </source>
</evidence>
<dbReference type="GO" id="GO:0006520">
    <property type="term" value="P:amino acid metabolic process"/>
    <property type="evidence" value="ECO:0007669"/>
    <property type="project" value="InterPro"/>
</dbReference>
<reference evidence="8 9" key="1">
    <citation type="submission" date="2016-07" db="EMBL/GenBank/DDBJ databases">
        <title>Draft genome of Scalindua rubra, obtained from a brine-seawater interface in the Red Sea, sheds light on salt adaptation in anammox bacteria.</title>
        <authorList>
            <person name="Speth D.R."/>
            <person name="Lagkouvardos I."/>
            <person name="Wang Y."/>
            <person name="Qian P.-Y."/>
            <person name="Dutilh B.E."/>
            <person name="Jetten M.S."/>
        </authorList>
    </citation>
    <scope>NUCLEOTIDE SEQUENCE [LARGE SCALE GENOMIC DNA]</scope>
    <source>
        <strain evidence="8">BSI-1</strain>
    </source>
</reference>
<dbReference type="Proteomes" id="UP000094056">
    <property type="component" value="Unassembled WGS sequence"/>
</dbReference>
<sequence>MIADRMQEFEASGIRKVFDLAQKIKNPINLSIGQPDFDVPEEVKKEAIKAIERGFNRYTITQGIPELSEKILEKARKERGIKGESIMITSGVAGALTLAFLVLINPGDEVLVPDPYFVSFKHLVHLCGGKIKFIDTYPDFELTPERILPHISQRTKILIINSPSNPTGVVCKPQHLIEICDIAKEHNLIIISDEIYKKFVYEIEYQSIGKFYENTLTCNGFSKSYAMTGWRLGSAIGPAKIINEMMKLQQYAYICAPSFAQVAGVKAMDINMDEYIEDYKKKRDFVCDGLKERYKVTKPDGAFYVFPQVPWGTDEEFVTEAIKHDLLIIPGSVFSEKKTHFRLSYAASYETLERGVEILNSLSKRL</sequence>
<dbReference type="PANTHER" id="PTHR46383">
    <property type="entry name" value="ASPARTATE AMINOTRANSFERASE"/>
    <property type="match status" value="1"/>
</dbReference>
<dbReference type="AlphaFoldDB" id="A0A1E3XDG6"/>
<dbReference type="SUPFAM" id="SSF53383">
    <property type="entry name" value="PLP-dependent transferases"/>
    <property type="match status" value="1"/>
</dbReference>
<feature type="domain" description="Aminotransferase class I/classII large" evidence="7">
    <location>
        <begin position="26"/>
        <end position="358"/>
    </location>
</feature>
<comment type="cofactor">
    <cofactor evidence="1 6">
        <name>pyridoxal 5'-phosphate</name>
        <dbReference type="ChEBI" id="CHEBI:597326"/>
    </cofactor>
</comment>
<evidence type="ECO:0000256" key="6">
    <source>
        <dbReference type="RuleBase" id="RU000481"/>
    </source>
</evidence>
<name>A0A1E3XDG6_9BACT</name>
<evidence type="ECO:0000256" key="4">
    <source>
        <dbReference type="ARBA" id="ARBA00022679"/>
    </source>
</evidence>
<dbReference type="Gene3D" id="3.90.1150.10">
    <property type="entry name" value="Aspartate Aminotransferase, domain 1"/>
    <property type="match status" value="1"/>
</dbReference>
<dbReference type="GO" id="GO:0008483">
    <property type="term" value="F:transaminase activity"/>
    <property type="evidence" value="ECO:0007669"/>
    <property type="project" value="UniProtKB-KW"/>
</dbReference>
<dbReference type="Pfam" id="PF00155">
    <property type="entry name" value="Aminotran_1_2"/>
    <property type="match status" value="1"/>
</dbReference>
<keyword evidence="3 6" id="KW-0032">Aminotransferase</keyword>
<gene>
    <name evidence="8" type="ORF">SCARUB_01881</name>
</gene>
<dbReference type="InterPro" id="IPR015421">
    <property type="entry name" value="PyrdxlP-dep_Trfase_major"/>
</dbReference>
<evidence type="ECO:0000256" key="2">
    <source>
        <dbReference type="ARBA" id="ARBA00007441"/>
    </source>
</evidence>
<dbReference type="PANTHER" id="PTHR46383:SF1">
    <property type="entry name" value="ASPARTATE AMINOTRANSFERASE"/>
    <property type="match status" value="1"/>
</dbReference>
<dbReference type="InterPro" id="IPR050596">
    <property type="entry name" value="AspAT/PAT-like"/>
</dbReference>
<evidence type="ECO:0000259" key="7">
    <source>
        <dbReference type="Pfam" id="PF00155"/>
    </source>
</evidence>
<organism evidence="8 9">
    <name type="scientific">Candidatus Scalindua rubra</name>
    <dbReference type="NCBI Taxonomy" id="1872076"/>
    <lineage>
        <taxon>Bacteria</taxon>
        <taxon>Pseudomonadati</taxon>
        <taxon>Planctomycetota</taxon>
        <taxon>Candidatus Brocadiia</taxon>
        <taxon>Candidatus Brocadiales</taxon>
        <taxon>Candidatus Scalinduaceae</taxon>
        <taxon>Candidatus Scalindua</taxon>
    </lineage>
</organism>
<comment type="caution">
    <text evidence="8">The sequence shown here is derived from an EMBL/GenBank/DDBJ whole genome shotgun (WGS) entry which is preliminary data.</text>
</comment>
<dbReference type="PROSITE" id="PS00105">
    <property type="entry name" value="AA_TRANSFER_CLASS_1"/>
    <property type="match status" value="1"/>
</dbReference>
<dbReference type="InterPro" id="IPR015424">
    <property type="entry name" value="PyrdxlP-dep_Trfase"/>
</dbReference>
<comment type="similarity">
    <text evidence="2 6">Belongs to the class-I pyridoxal-phosphate-dependent aminotransferase family.</text>
</comment>
<evidence type="ECO:0000256" key="3">
    <source>
        <dbReference type="ARBA" id="ARBA00022576"/>
    </source>
</evidence>
<dbReference type="CDD" id="cd00609">
    <property type="entry name" value="AAT_like"/>
    <property type="match status" value="1"/>
</dbReference>
<evidence type="ECO:0000313" key="9">
    <source>
        <dbReference type="Proteomes" id="UP000094056"/>
    </source>
</evidence>
<dbReference type="InterPro" id="IPR004839">
    <property type="entry name" value="Aminotransferase_I/II_large"/>
</dbReference>
<accession>A0A1E3XDG6</accession>
<dbReference type="EC" id="2.6.1.-" evidence="6"/>
<dbReference type="InterPro" id="IPR015422">
    <property type="entry name" value="PyrdxlP-dep_Trfase_small"/>
</dbReference>